<evidence type="ECO:0000313" key="3">
    <source>
        <dbReference type="Proteomes" id="UP000719412"/>
    </source>
</evidence>
<gene>
    <name evidence="2" type="ORF">GEV33_000003</name>
</gene>
<dbReference type="Proteomes" id="UP000719412">
    <property type="component" value="Unassembled WGS sequence"/>
</dbReference>
<sequence length="222" mass="25097">MHGSSESQAEKSKNLMPHRQHRHTVGNNTKKLAKSRKIKRTIRARFRALASRGTVLLRGSGCAREGVRMSSSAAIQRAQWGEWPVWLAKIRKLKVEISMFVVYSLIEEVLVDLDPKDLGKNVVCLLPWGSRNLALSSKQSDTFTFRVLASEIGYRPTVQCSECQREEIQASASKRRSALALGKQQPPETSPREPHIYLVPDHLVRHIKVDTPVKTASRYVDF</sequence>
<dbReference type="EMBL" id="JABDTM020000019">
    <property type="protein sequence ID" value="KAH0822788.1"/>
    <property type="molecule type" value="Genomic_DNA"/>
</dbReference>
<evidence type="ECO:0000256" key="1">
    <source>
        <dbReference type="SAM" id="MobiDB-lite"/>
    </source>
</evidence>
<feature type="region of interest" description="Disordered" evidence="1">
    <location>
        <begin position="1"/>
        <end position="38"/>
    </location>
</feature>
<evidence type="ECO:0000313" key="2">
    <source>
        <dbReference type="EMBL" id="KAH0822788.1"/>
    </source>
</evidence>
<keyword evidence="3" id="KW-1185">Reference proteome</keyword>
<comment type="caution">
    <text evidence="2">The sequence shown here is derived from an EMBL/GenBank/DDBJ whole genome shotgun (WGS) entry which is preliminary data.</text>
</comment>
<name>A0A8J6LKY9_TENMO</name>
<dbReference type="AlphaFoldDB" id="A0A8J6LKY9"/>
<reference evidence="2" key="1">
    <citation type="journal article" date="2020" name="J Insects Food Feed">
        <title>The yellow mealworm (Tenebrio molitor) genome: a resource for the emerging insects as food and feed industry.</title>
        <authorList>
            <person name="Eriksson T."/>
            <person name="Andere A."/>
            <person name="Kelstrup H."/>
            <person name="Emery V."/>
            <person name="Picard C."/>
        </authorList>
    </citation>
    <scope>NUCLEOTIDE SEQUENCE</scope>
    <source>
        <strain evidence="2">Stoneville</strain>
        <tissue evidence="2">Whole head</tissue>
    </source>
</reference>
<reference evidence="2" key="2">
    <citation type="submission" date="2021-08" db="EMBL/GenBank/DDBJ databases">
        <authorList>
            <person name="Eriksson T."/>
        </authorList>
    </citation>
    <scope>NUCLEOTIDE SEQUENCE</scope>
    <source>
        <strain evidence="2">Stoneville</strain>
        <tissue evidence="2">Whole head</tissue>
    </source>
</reference>
<protein>
    <submittedName>
        <fullName evidence="2">Uncharacterized protein</fullName>
    </submittedName>
</protein>
<accession>A0A8J6LKY9</accession>
<organism evidence="2 3">
    <name type="scientific">Tenebrio molitor</name>
    <name type="common">Yellow mealworm beetle</name>
    <dbReference type="NCBI Taxonomy" id="7067"/>
    <lineage>
        <taxon>Eukaryota</taxon>
        <taxon>Metazoa</taxon>
        <taxon>Ecdysozoa</taxon>
        <taxon>Arthropoda</taxon>
        <taxon>Hexapoda</taxon>
        <taxon>Insecta</taxon>
        <taxon>Pterygota</taxon>
        <taxon>Neoptera</taxon>
        <taxon>Endopterygota</taxon>
        <taxon>Coleoptera</taxon>
        <taxon>Polyphaga</taxon>
        <taxon>Cucujiformia</taxon>
        <taxon>Tenebrionidae</taxon>
        <taxon>Tenebrio</taxon>
    </lineage>
</organism>
<proteinExistence type="predicted"/>